<protein>
    <submittedName>
        <fullName evidence="1">Interferon regulatory factor 7</fullName>
    </submittedName>
</protein>
<gene>
    <name evidence="1" type="primary">IRF7</name>
    <name evidence="1" type="ORF">GBF38_020308</name>
</gene>
<comment type="caution">
    <text evidence="1">The sequence shown here is derived from an EMBL/GenBank/DDBJ whole genome shotgun (WGS) entry which is preliminary data.</text>
</comment>
<reference evidence="1" key="1">
    <citation type="submission" date="2020-04" db="EMBL/GenBank/DDBJ databases">
        <title>A chromosome-scale assembly and high-density genetic map of the yellow drum (Nibea albiflora) genome.</title>
        <authorList>
            <person name="Xu D."/>
            <person name="Zhang W."/>
            <person name="Chen R."/>
            <person name="Tan P."/>
            <person name="Wang L."/>
            <person name="Song H."/>
            <person name="Tian L."/>
            <person name="Zhu Q."/>
            <person name="Wang B."/>
        </authorList>
    </citation>
    <scope>NUCLEOTIDE SEQUENCE</scope>
    <source>
        <strain evidence="1">ZJHYS-2018</strain>
    </source>
</reference>
<dbReference type="Proteomes" id="UP000805704">
    <property type="component" value="Chromosome 12"/>
</dbReference>
<proteinExistence type="predicted"/>
<organism evidence="1 2">
    <name type="scientific">Nibea albiflora</name>
    <name type="common">Yellow drum</name>
    <name type="synonym">Corvina albiflora</name>
    <dbReference type="NCBI Taxonomy" id="240163"/>
    <lineage>
        <taxon>Eukaryota</taxon>
        <taxon>Metazoa</taxon>
        <taxon>Chordata</taxon>
        <taxon>Craniata</taxon>
        <taxon>Vertebrata</taxon>
        <taxon>Euteleostomi</taxon>
        <taxon>Actinopterygii</taxon>
        <taxon>Neopterygii</taxon>
        <taxon>Teleostei</taxon>
        <taxon>Neoteleostei</taxon>
        <taxon>Acanthomorphata</taxon>
        <taxon>Eupercaria</taxon>
        <taxon>Sciaenidae</taxon>
        <taxon>Nibea</taxon>
    </lineage>
</organism>
<accession>A0ACB7FF76</accession>
<evidence type="ECO:0000313" key="1">
    <source>
        <dbReference type="EMBL" id="KAG8012523.1"/>
    </source>
</evidence>
<evidence type="ECO:0000313" key="2">
    <source>
        <dbReference type="Proteomes" id="UP000805704"/>
    </source>
</evidence>
<sequence length="464" mass="52789">MLTEGVTSSGLEVACKQALRSLFNPLRDDESPPKPQFASWLIEQVETGQYTGLCYVDQNRFRVPWKHNSRKDCNEEDSKIFRAWAVASGKINEFPNDKARWKTNFRCALNNLSVRFKMIKDNSKNSDDPHKIYEIINTEYNYESQAQPDDTSMIPDIYSSPTECIPLGTECSSITCCPFLPNSTICLTISWHLDLGTNPAEEQLWADNYDPQNTAVLKSYPVASEIPPPLLPEQPSCYGVNPVQALSSPLQPTIYDLEISIHYRKREMLNTRLSTNRLQLHYLHEVPDFNGHHLCFPSTEDLLDHKQIDFTNRILNSIQRGLLLEVRDTGIYASRQDRCHVFASTSDPSVAHPDPRKLPQNAMVELLSFEKYVHELKQFKENNGGSPEYTINMCFGEKFPDGKALEKKLIVVKVVPLICRHFHEMAQMEGASSLHSANVSLQISHNSLYDLISSVFSLPTAELY</sequence>
<dbReference type="EMBL" id="CM024800">
    <property type="protein sequence ID" value="KAG8012523.1"/>
    <property type="molecule type" value="Genomic_DNA"/>
</dbReference>
<keyword evidence="2" id="KW-1185">Reference proteome</keyword>
<name>A0ACB7FF76_NIBAL</name>